<feature type="active site" evidence="3">
    <location>
        <position position="117"/>
    </location>
</feature>
<comment type="subunit">
    <text evidence="3">Homohexamer; trimer of dimers.</text>
</comment>
<dbReference type="KEGG" id="sazo:D1868_01485"/>
<sequence length="152" mass="17160">MTEAKIVDISKKDVILREAIAEGFIKLKKETLSLIRESKVEKGDVINTAKVAGFLAAKKTSELIPMCHPIPLEFVDIDIKIEDEGLRVITTVKAHYKTGVEMEALTATSIALLTIWDMVKKYEKDSQGQYPETQISYIRVIRKTKIYDDNTS</sequence>
<dbReference type="InterPro" id="IPR023047">
    <property type="entry name" value="Mo_CF_biosynth-C_arc"/>
</dbReference>
<dbReference type="GO" id="GO:0006777">
    <property type="term" value="P:Mo-molybdopterin cofactor biosynthetic process"/>
    <property type="evidence" value="ECO:0007669"/>
    <property type="project" value="UniProtKB-UniRule"/>
</dbReference>
<evidence type="ECO:0000256" key="1">
    <source>
        <dbReference type="ARBA" id="ARBA00005046"/>
    </source>
</evidence>
<dbReference type="Proteomes" id="UP000423396">
    <property type="component" value="Chromosome"/>
</dbReference>
<evidence type="ECO:0000313" key="5">
    <source>
        <dbReference type="EMBL" id="QGR18793.1"/>
    </source>
</evidence>
<reference evidence="5 6" key="1">
    <citation type="submission" date="2019-10" db="EMBL/GenBank/DDBJ databases">
        <title>Genome Sequences from Six Type Strain Members of the Archaeal Family Sulfolobaceae: Acidianus ambivalens, Acidianus infernus, Metallosphaera prunae, Stygiolobus azoricus, Sulfolobus metallicus, and Sulfurisphaera ohwakuensis.</title>
        <authorList>
            <person name="Counts J.A."/>
            <person name="Kelly R.M."/>
        </authorList>
    </citation>
    <scope>NUCLEOTIDE SEQUENCE [LARGE SCALE GENOMIC DNA]</scope>
    <source>
        <strain evidence="5 6">FC6</strain>
    </source>
</reference>
<dbReference type="GeneID" id="42797706"/>
<evidence type="ECO:0000256" key="2">
    <source>
        <dbReference type="ARBA" id="ARBA00023150"/>
    </source>
</evidence>
<dbReference type="InterPro" id="IPR002820">
    <property type="entry name" value="Mopterin_CF_biosynth-C_dom"/>
</dbReference>
<comment type="catalytic activity">
    <reaction evidence="3">
        <text>(8S)-3',8-cyclo-7,8-dihydroguanosine 5'-triphosphate = cyclic pyranopterin phosphate + diphosphate</text>
        <dbReference type="Rhea" id="RHEA:49580"/>
        <dbReference type="ChEBI" id="CHEBI:33019"/>
        <dbReference type="ChEBI" id="CHEBI:59648"/>
        <dbReference type="ChEBI" id="CHEBI:131766"/>
        <dbReference type="EC" id="4.6.1.17"/>
    </reaction>
</comment>
<proteinExistence type="inferred from homology"/>
<protein>
    <recommendedName>
        <fullName evidence="3">Probable cyclic pyranopterin monophosphate synthase</fullName>
        <ecNumber evidence="3">4.6.1.17</ecNumber>
    </recommendedName>
    <alternativeName>
        <fullName evidence="3">Molybdenum cofactor biosynthesis protein C</fullName>
    </alternativeName>
</protein>
<dbReference type="Gene3D" id="3.30.70.640">
    <property type="entry name" value="Molybdopterin cofactor biosynthesis C (MoaC) domain"/>
    <property type="match status" value="1"/>
</dbReference>
<name>A0A650CM22_9CREN</name>
<dbReference type="InterPro" id="IPR050105">
    <property type="entry name" value="MoCo_biosynth_MoaA/MoaC"/>
</dbReference>
<dbReference type="EC" id="4.6.1.17" evidence="3"/>
<dbReference type="GO" id="GO:0061798">
    <property type="term" value="F:GTP 3',8'-cyclase activity"/>
    <property type="evidence" value="ECO:0007669"/>
    <property type="project" value="TreeGrafter"/>
</dbReference>
<dbReference type="RefSeq" id="WP_156005014.1">
    <property type="nucleotide sequence ID" value="NZ_CP045483.1"/>
</dbReference>
<dbReference type="NCBIfam" id="NF008999">
    <property type="entry name" value="PRK12343.1"/>
    <property type="match status" value="1"/>
</dbReference>
<evidence type="ECO:0000256" key="3">
    <source>
        <dbReference type="HAMAP-Rule" id="MF_01224"/>
    </source>
</evidence>
<keyword evidence="2 3" id="KW-0501">Molybdenum cofactor biosynthesis</keyword>
<comment type="similarity">
    <text evidence="3">Belongs to the MoaC family.</text>
</comment>
<feature type="binding site" evidence="3">
    <location>
        <begin position="102"/>
        <end position="103"/>
    </location>
    <ligand>
        <name>substrate</name>
    </ligand>
</feature>
<dbReference type="EMBL" id="CP045483">
    <property type="protein sequence ID" value="QGR18793.1"/>
    <property type="molecule type" value="Genomic_DNA"/>
</dbReference>
<accession>A0A650CM22</accession>
<dbReference type="SUPFAM" id="SSF55040">
    <property type="entry name" value="Molybdenum cofactor biosynthesis protein C, MoaC"/>
    <property type="match status" value="1"/>
</dbReference>
<feature type="binding site" evidence="3">
    <location>
        <begin position="66"/>
        <end position="68"/>
    </location>
    <ligand>
        <name>substrate</name>
    </ligand>
</feature>
<dbReference type="GO" id="GO:0061799">
    <property type="term" value="F:cyclic pyranopterin monophosphate synthase activity"/>
    <property type="evidence" value="ECO:0007669"/>
    <property type="project" value="UniProtKB-UniRule"/>
</dbReference>
<comment type="function">
    <text evidence="3">Catalyzes the conversion of (8S)-3',8-cyclo-7,8-dihydroguanosine 5'-triphosphate to cyclic pyranopterin monophosphate (cPMP).</text>
</comment>
<dbReference type="UniPathway" id="UPA00344"/>
<keyword evidence="6" id="KW-1185">Reference proteome</keyword>
<dbReference type="PANTHER" id="PTHR22960:SF0">
    <property type="entry name" value="MOLYBDENUM COFACTOR BIOSYNTHESIS PROTEIN 1"/>
    <property type="match status" value="1"/>
</dbReference>
<dbReference type="CDD" id="cd01419">
    <property type="entry name" value="MoaC_A"/>
    <property type="match status" value="1"/>
</dbReference>
<comment type="pathway">
    <text evidence="1 3">Cofactor biosynthesis; molybdopterin biosynthesis.</text>
</comment>
<keyword evidence="3 5" id="KW-0456">Lyase</keyword>
<dbReference type="HAMAP" id="MF_01224_A">
    <property type="entry name" value="MoaC_A"/>
    <property type="match status" value="1"/>
</dbReference>
<evidence type="ECO:0000259" key="4">
    <source>
        <dbReference type="Pfam" id="PF01967"/>
    </source>
</evidence>
<evidence type="ECO:0000313" key="6">
    <source>
        <dbReference type="Proteomes" id="UP000423396"/>
    </source>
</evidence>
<gene>
    <name evidence="3 5" type="primary">moaC</name>
    <name evidence="5" type="ORF">D1868_01485</name>
</gene>
<dbReference type="InterPro" id="IPR023045">
    <property type="entry name" value="MoaC"/>
</dbReference>
<dbReference type="OrthoDB" id="10067at2157"/>
<dbReference type="InterPro" id="IPR036522">
    <property type="entry name" value="MoaC_sf"/>
</dbReference>
<dbReference type="Pfam" id="PF01967">
    <property type="entry name" value="MoaC"/>
    <property type="match status" value="1"/>
</dbReference>
<dbReference type="AlphaFoldDB" id="A0A650CM22"/>
<dbReference type="PANTHER" id="PTHR22960">
    <property type="entry name" value="MOLYBDOPTERIN COFACTOR SYNTHESIS PROTEIN A"/>
    <property type="match status" value="1"/>
</dbReference>
<organism evidence="5 6">
    <name type="scientific">Stygiolobus azoricus</name>
    <dbReference type="NCBI Taxonomy" id="41675"/>
    <lineage>
        <taxon>Archaea</taxon>
        <taxon>Thermoproteota</taxon>
        <taxon>Thermoprotei</taxon>
        <taxon>Sulfolobales</taxon>
        <taxon>Sulfolobaceae</taxon>
        <taxon>Stygiolobus</taxon>
    </lineage>
</organism>
<feature type="domain" description="Molybdopterin cofactor biosynthesis C (MoaC)" evidence="4">
    <location>
        <begin position="7"/>
        <end position="145"/>
    </location>
</feature>
<dbReference type="NCBIfam" id="TIGR00581">
    <property type="entry name" value="moaC"/>
    <property type="match status" value="1"/>
</dbReference>